<comment type="caution">
    <text evidence="5">The sequence shown here is derived from an EMBL/GenBank/DDBJ whole genome shotgun (WGS) entry which is preliminary data.</text>
</comment>
<feature type="domain" description="UvrD-like helicase C-terminal" evidence="3">
    <location>
        <begin position="89"/>
        <end position="137"/>
    </location>
</feature>
<evidence type="ECO:0000259" key="4">
    <source>
        <dbReference type="Pfam" id="PF18335"/>
    </source>
</evidence>
<organism evidence="5 6">
    <name type="scientific">Candidatus Cyrtobacter comes</name>
    <dbReference type="NCBI Taxonomy" id="675776"/>
    <lineage>
        <taxon>Bacteria</taxon>
        <taxon>Pseudomonadati</taxon>
        <taxon>Pseudomonadota</taxon>
        <taxon>Alphaproteobacteria</taxon>
        <taxon>Rickettsiales</taxon>
        <taxon>Candidatus Midichloriaceae</taxon>
        <taxon>Candidatus Cyrtobacter</taxon>
    </lineage>
</organism>
<protein>
    <submittedName>
        <fullName evidence="5">RecD-like DNA helicase C-terminal domain protein</fullName>
    </submittedName>
</protein>
<dbReference type="Pfam" id="PF13538">
    <property type="entry name" value="UvrD_C_2"/>
    <property type="match status" value="1"/>
</dbReference>
<dbReference type="Pfam" id="PF18335">
    <property type="entry name" value="SH3_13"/>
    <property type="match status" value="1"/>
</dbReference>
<dbReference type="Proteomes" id="UP001293791">
    <property type="component" value="Unassembled WGS sequence"/>
</dbReference>
<keyword evidence="2" id="KW-0067">ATP-binding</keyword>
<name>A0ABU5L9H2_9RICK</name>
<dbReference type="Gene3D" id="2.30.30.940">
    <property type="match status" value="1"/>
</dbReference>
<dbReference type="PANTHER" id="PTHR43788:SF6">
    <property type="entry name" value="DNA HELICASE B"/>
    <property type="match status" value="1"/>
</dbReference>
<dbReference type="InterPro" id="IPR050534">
    <property type="entry name" value="Coronavir_polyprotein_1ab"/>
</dbReference>
<dbReference type="InterPro" id="IPR027417">
    <property type="entry name" value="P-loop_NTPase"/>
</dbReference>
<evidence type="ECO:0000256" key="2">
    <source>
        <dbReference type="ARBA" id="ARBA00022840"/>
    </source>
</evidence>
<dbReference type="SUPFAM" id="SSF52540">
    <property type="entry name" value="P-loop containing nucleoside triphosphate hydrolases"/>
    <property type="match status" value="1"/>
</dbReference>
<reference evidence="5 6" key="1">
    <citation type="submission" date="2023-02" db="EMBL/GenBank/DDBJ databases">
        <title>Host association and intracellularity evolved multiple times independently in the Rickettsiales.</title>
        <authorList>
            <person name="Castelli M."/>
            <person name="Nardi T."/>
            <person name="Gammuto L."/>
            <person name="Bellinzona G."/>
            <person name="Sabaneyeva E."/>
            <person name="Potekhin A."/>
            <person name="Serra V."/>
            <person name="Petroni G."/>
            <person name="Sassera D."/>
        </authorList>
    </citation>
    <scope>NUCLEOTIDE SEQUENCE [LARGE SCALE GENOMIC DNA]</scope>
    <source>
        <strain evidence="5 6">BOD18</strain>
    </source>
</reference>
<dbReference type="InterPro" id="IPR041451">
    <property type="entry name" value="RecD2_SH13"/>
</dbReference>
<evidence type="ECO:0000256" key="1">
    <source>
        <dbReference type="ARBA" id="ARBA00022741"/>
    </source>
</evidence>
<dbReference type="CDD" id="cd18809">
    <property type="entry name" value="SF1_C_RecD"/>
    <property type="match status" value="1"/>
</dbReference>
<sequence>MQRGGVGARALNTELQKALNGSTEYITKYGQNYAIGDKVMQVENDYDKEIYNGDIGYIRKIDLNEQIAEIEFDGEIKEYDFTDFDKITLAYATTIHKSQGSEYPVVVIPLFMQSYLMLQKNLIYTGITRGKRLVILVVEKKALVIGSTSKKSILRYTKLKDQVQGLWVRRQLKTPYIN</sequence>
<keyword evidence="6" id="KW-1185">Reference proteome</keyword>
<gene>
    <name evidence="5" type="ORF">Cyrtocomes_01159</name>
</gene>
<dbReference type="Gene3D" id="3.40.50.300">
    <property type="entry name" value="P-loop containing nucleotide triphosphate hydrolases"/>
    <property type="match status" value="1"/>
</dbReference>
<keyword evidence="1" id="KW-0547">Nucleotide-binding</keyword>
<evidence type="ECO:0000313" key="5">
    <source>
        <dbReference type="EMBL" id="MDZ5762765.1"/>
    </source>
</evidence>
<feature type="domain" description="ATP-dependent RecD2 DNA helicase SH3" evidence="4">
    <location>
        <begin position="11"/>
        <end position="72"/>
    </location>
</feature>
<dbReference type="RefSeq" id="WP_322498207.1">
    <property type="nucleotide sequence ID" value="NZ_JARGYT010000105.1"/>
</dbReference>
<accession>A0ABU5L9H2</accession>
<dbReference type="EMBL" id="JARGYT010000105">
    <property type="protein sequence ID" value="MDZ5762765.1"/>
    <property type="molecule type" value="Genomic_DNA"/>
</dbReference>
<dbReference type="PANTHER" id="PTHR43788">
    <property type="entry name" value="DNA2/NAM7 HELICASE FAMILY MEMBER"/>
    <property type="match status" value="1"/>
</dbReference>
<dbReference type="InterPro" id="IPR027785">
    <property type="entry name" value="UvrD-like_helicase_C"/>
</dbReference>
<evidence type="ECO:0000259" key="3">
    <source>
        <dbReference type="Pfam" id="PF13538"/>
    </source>
</evidence>
<proteinExistence type="predicted"/>
<evidence type="ECO:0000313" key="6">
    <source>
        <dbReference type="Proteomes" id="UP001293791"/>
    </source>
</evidence>